<accession>A0A5Q2Q8D1</accession>
<keyword evidence="2" id="KW-1185">Reference proteome</keyword>
<dbReference type="OrthoDB" id="6169614at2"/>
<sequence length="98" mass="11364">MPIHYTVMTDPRDIERHAAEFAALTLWFDAKKRQLGLSETPDGDYYDMHHPYNRHAEALFKQATVEWQTHNDYTPSPGQLMAAFFALPNPNRRVSMDA</sequence>
<dbReference type="RefSeq" id="WP_153714422.1">
    <property type="nucleotide sequence ID" value="NZ_CP045871.1"/>
</dbReference>
<dbReference type="EMBL" id="CP045871">
    <property type="protein sequence ID" value="QGG80919.1"/>
    <property type="molecule type" value="Genomic_DNA"/>
</dbReference>
<organism evidence="1 2">
    <name type="scientific">Litorivicinus lipolyticus</name>
    <dbReference type="NCBI Taxonomy" id="418701"/>
    <lineage>
        <taxon>Bacteria</taxon>
        <taxon>Pseudomonadati</taxon>
        <taxon>Pseudomonadota</taxon>
        <taxon>Gammaproteobacteria</taxon>
        <taxon>Oceanospirillales</taxon>
        <taxon>Litorivicinaceae</taxon>
        <taxon>Litorivicinus</taxon>
    </lineage>
</organism>
<evidence type="ECO:0000313" key="1">
    <source>
        <dbReference type="EMBL" id="QGG80919.1"/>
    </source>
</evidence>
<dbReference type="AlphaFoldDB" id="A0A5Q2Q8D1"/>
<protein>
    <submittedName>
        <fullName evidence="1">Uncharacterized protein</fullName>
    </submittedName>
</protein>
<dbReference type="Proteomes" id="UP000388235">
    <property type="component" value="Chromosome"/>
</dbReference>
<evidence type="ECO:0000313" key="2">
    <source>
        <dbReference type="Proteomes" id="UP000388235"/>
    </source>
</evidence>
<dbReference type="KEGG" id="llp:GH975_10205"/>
<name>A0A5Q2Q8D1_9GAMM</name>
<gene>
    <name evidence="1" type="ORF">GH975_10205</name>
</gene>
<reference evidence="1 2" key="1">
    <citation type="submission" date="2019-11" db="EMBL/GenBank/DDBJ databases">
        <authorList>
            <person name="Khan S.A."/>
            <person name="Jeon C.O."/>
            <person name="Chun B.H."/>
        </authorList>
    </citation>
    <scope>NUCLEOTIDE SEQUENCE [LARGE SCALE GENOMIC DNA]</scope>
    <source>
        <strain evidence="1 2">IMCC 1097</strain>
    </source>
</reference>
<proteinExistence type="predicted"/>